<evidence type="ECO:0000313" key="2">
    <source>
        <dbReference type="Proteomes" id="UP000477386"/>
    </source>
</evidence>
<name>A0A6M0IRE3_9BACT</name>
<gene>
    <name evidence="1" type="ORF">GK091_28555</name>
</gene>
<reference evidence="1 2" key="1">
    <citation type="submission" date="2020-02" db="EMBL/GenBank/DDBJ databases">
        <title>Draft genome sequence of two Spirosoma agri KCTC 52727 and Spirosoma terrae KCTC 52035.</title>
        <authorList>
            <person name="Rojas J."/>
            <person name="Ambika Manirajan B."/>
            <person name="Ratering S."/>
            <person name="Suarez C."/>
            <person name="Schnell S."/>
        </authorList>
    </citation>
    <scope>NUCLEOTIDE SEQUENCE [LARGE SCALE GENOMIC DNA]</scope>
    <source>
        <strain evidence="1 2">KCTC 52727</strain>
    </source>
</reference>
<keyword evidence="2" id="KW-1185">Reference proteome</keyword>
<dbReference type="Proteomes" id="UP000477386">
    <property type="component" value="Unassembled WGS sequence"/>
</dbReference>
<sequence>MLQRQPETMPGVALSYVIQFPEKRKTDRPTMYKTTCQTYWHAQTPSTVSGPDAV</sequence>
<evidence type="ECO:0000313" key="1">
    <source>
        <dbReference type="EMBL" id="NEU70850.1"/>
    </source>
</evidence>
<proteinExistence type="predicted"/>
<dbReference type="AlphaFoldDB" id="A0A6M0IRE3"/>
<comment type="caution">
    <text evidence="1">The sequence shown here is derived from an EMBL/GenBank/DDBJ whole genome shotgun (WGS) entry which is preliminary data.</text>
</comment>
<protein>
    <submittedName>
        <fullName evidence="1">Uncharacterized protein</fullName>
    </submittedName>
</protein>
<dbReference type="RefSeq" id="WP_164044163.1">
    <property type="nucleotide sequence ID" value="NZ_JAAGNZ010000010.1"/>
</dbReference>
<accession>A0A6M0IRE3</accession>
<dbReference type="EMBL" id="JAAGNZ010000010">
    <property type="protein sequence ID" value="NEU70850.1"/>
    <property type="molecule type" value="Genomic_DNA"/>
</dbReference>
<organism evidence="1 2">
    <name type="scientific">Spirosoma agri</name>
    <dbReference type="NCBI Taxonomy" id="1987381"/>
    <lineage>
        <taxon>Bacteria</taxon>
        <taxon>Pseudomonadati</taxon>
        <taxon>Bacteroidota</taxon>
        <taxon>Cytophagia</taxon>
        <taxon>Cytophagales</taxon>
        <taxon>Cytophagaceae</taxon>
        <taxon>Spirosoma</taxon>
    </lineage>
</organism>